<dbReference type="InterPro" id="IPR027417">
    <property type="entry name" value="P-loop_NTPase"/>
</dbReference>
<dbReference type="KEGG" id="amr:AM1_E0208"/>
<geneLocation type="plasmid" evidence="2 3">
    <name>pREB5</name>
</geneLocation>
<dbReference type="SUPFAM" id="SSF52540">
    <property type="entry name" value="P-loop containing nucleoside triphosphate hydrolases"/>
    <property type="match status" value="1"/>
</dbReference>
<evidence type="ECO:0000313" key="3">
    <source>
        <dbReference type="Proteomes" id="UP000000268"/>
    </source>
</evidence>
<keyword evidence="1" id="KW-0472">Membrane</keyword>
<organism evidence="2 3">
    <name type="scientific">Acaryochloris marina (strain MBIC 11017)</name>
    <dbReference type="NCBI Taxonomy" id="329726"/>
    <lineage>
        <taxon>Bacteria</taxon>
        <taxon>Bacillati</taxon>
        <taxon>Cyanobacteriota</taxon>
        <taxon>Cyanophyceae</taxon>
        <taxon>Acaryochloridales</taxon>
        <taxon>Acaryochloridaceae</taxon>
        <taxon>Acaryochloris</taxon>
    </lineage>
</organism>
<keyword evidence="1" id="KW-1133">Transmembrane helix</keyword>
<dbReference type="EMBL" id="CP000842">
    <property type="protein sequence ID" value="ABW32977.1"/>
    <property type="molecule type" value="Genomic_DNA"/>
</dbReference>
<dbReference type="Gene3D" id="1.10.8.730">
    <property type="match status" value="1"/>
</dbReference>
<dbReference type="Gene3D" id="3.40.50.300">
    <property type="entry name" value="P-loop containing nucleotide triphosphate hydrolases"/>
    <property type="match status" value="1"/>
</dbReference>
<keyword evidence="1" id="KW-0812">Transmembrane</keyword>
<dbReference type="RefSeq" id="WP_012167881.1">
    <property type="nucleotide sequence ID" value="NC_009930.1"/>
</dbReference>
<evidence type="ECO:0000313" key="2">
    <source>
        <dbReference type="EMBL" id="ABW32977.1"/>
    </source>
</evidence>
<name>A8ZPP1_ACAM1</name>
<protein>
    <submittedName>
        <fullName evidence="2">Uncharacterized protein</fullName>
    </submittedName>
</protein>
<reference evidence="2 3" key="1">
    <citation type="journal article" date="2008" name="Proc. Natl. Acad. Sci. U.S.A.">
        <title>Niche adaptation and genome expansion in the chlorophyll d-producing cyanobacterium Acaryochloris marina.</title>
        <authorList>
            <person name="Swingley W.D."/>
            <person name="Chen M."/>
            <person name="Cheung P.C."/>
            <person name="Conrad A.L."/>
            <person name="Dejesa L.C."/>
            <person name="Hao J."/>
            <person name="Honchak B.M."/>
            <person name="Karbach L.E."/>
            <person name="Kurdoglu A."/>
            <person name="Lahiri S."/>
            <person name="Mastrian S.D."/>
            <person name="Miyashita H."/>
            <person name="Page L."/>
            <person name="Ramakrishna P."/>
            <person name="Satoh S."/>
            <person name="Sattley W.M."/>
            <person name="Shimada Y."/>
            <person name="Taylor H.L."/>
            <person name="Tomo T."/>
            <person name="Tsuchiya T."/>
            <person name="Wang Z.T."/>
            <person name="Raymond J."/>
            <person name="Mimuro M."/>
            <person name="Blankenship R.E."/>
            <person name="Touchman J.W."/>
        </authorList>
    </citation>
    <scope>NUCLEOTIDE SEQUENCE [LARGE SCALE GENOMIC DNA]</scope>
    <source>
        <strain evidence="3">MBIC 11017</strain>
        <plasmid evidence="3">Plasmid pREB5</plasmid>
    </source>
</reference>
<feature type="transmembrane region" description="Helical" evidence="1">
    <location>
        <begin position="27"/>
        <end position="48"/>
    </location>
</feature>
<sequence>MTEEVKSIQYTPALDERPHILMIPREVFVFGVVVLVLIVLLQSIIATLHLSLPWIPVLGLWLGLTVSYWMLLGSQPWKVMGALHPDKLRVNANLKTEKDIGSGLKKRIGKTKTIGPKTAQRKVSPAEDDIDIAAVIDFQLDPDPRCGALLLQREGKLQAVWMKDSDGIPSTSTREQARVTAEKIQEGFRDLRIGDPLTMHMGAFANCEDRIREINRQGEQCPSEPISFLLYWIRRRVRALQKRGKYQPKFLHFYIHHDLGAMGRHQDPFTSTVQSIVDWWDERRKGQQLDQRLHELLISAYDESFIHYRNFFNKCGLSARPMTPEQVWAAVYRRFNSGEVPPIPQVIVVTRESITAHRNGRRAISSVLLQNTPDYGKSVVWLPGRQMYAGGLVLNQRPNREYHPHTGRLDQLLDASSPILGDRHSVKPDALSNLEIIATFEAEPQKAVLKTSQRNTGQSNQSLVMTENRKRLDGGAIYNTRKSLEAEMKLREGGHTLKVGWMAIVYRKDKRSLDRAIQRLSSIPIFAGEKAKRETGYFDSLFLEAQPVTTSVLLKGSLAKLTEKFNRQMRETTAAAIGMMPLVMDGRPDQRGIEFISKAGSPLKVDPFGRKPHNHMILMGTTRTGKSFIVQAISTYVLSQPDTQVVIIDAGREDNTGSFDAYTQFVDASHFDAGSDFFNIFQKPDPRIMRPEQRDIAEGLFKKFLVGALKNLTTTRDDTATLIKFYTDILTNLVTAYLSEPPVQTAYANAYAEGYGTQAWRQMPCLRKFVDYIALARLPAELQSDEAEQAILRIKMSLVALMQRQSGKAISEPSSFQVDKPLVVYGLGSVQDDADMVPALLAAQASMLNQTFTRKRTWVVAEESTNLWRFESYRGIVAEWFTGKAKSGVWACWVGQSLNILLQHKDEASSILDNVGTYLVGAIKDTAVKDLTEIGFNPEIARYCTDSDFNPDRDNPPLEFASQWLIRTGGRYHFGYHYPDFASFGLTMNNLDEVELRDRIFAESNATDKYEQASALALYLQQQSEDQKVIDHV</sequence>
<dbReference type="HOGENOM" id="CLU_011112_0_0_3"/>
<keyword evidence="3" id="KW-1185">Reference proteome</keyword>
<dbReference type="Proteomes" id="UP000000268">
    <property type="component" value="Plasmid pREB5"/>
</dbReference>
<evidence type="ECO:0000256" key="1">
    <source>
        <dbReference type="SAM" id="Phobius"/>
    </source>
</evidence>
<proteinExistence type="predicted"/>
<gene>
    <name evidence="2" type="ordered locus">AM1_E0208</name>
</gene>
<accession>A8ZPP1</accession>
<keyword evidence="2" id="KW-0614">Plasmid</keyword>
<dbReference type="AlphaFoldDB" id="A8ZPP1"/>
<dbReference type="OrthoDB" id="494122at2"/>